<comment type="caution">
    <text evidence="3">The sequence shown here is derived from an EMBL/GenBank/DDBJ whole genome shotgun (WGS) entry which is preliminary data.</text>
</comment>
<organism evidence="3 4">
    <name type="scientific">Heracleum sosnowskyi</name>
    <dbReference type="NCBI Taxonomy" id="360622"/>
    <lineage>
        <taxon>Eukaryota</taxon>
        <taxon>Viridiplantae</taxon>
        <taxon>Streptophyta</taxon>
        <taxon>Embryophyta</taxon>
        <taxon>Tracheophyta</taxon>
        <taxon>Spermatophyta</taxon>
        <taxon>Magnoliopsida</taxon>
        <taxon>eudicotyledons</taxon>
        <taxon>Gunneridae</taxon>
        <taxon>Pentapetalae</taxon>
        <taxon>asterids</taxon>
        <taxon>campanulids</taxon>
        <taxon>Apiales</taxon>
        <taxon>Apiaceae</taxon>
        <taxon>Apioideae</taxon>
        <taxon>apioid superclade</taxon>
        <taxon>Tordylieae</taxon>
        <taxon>Tordyliinae</taxon>
        <taxon>Heracleum</taxon>
    </lineage>
</organism>
<feature type="domain" description="Response regulatory" evidence="2">
    <location>
        <begin position="16"/>
        <end position="127"/>
    </location>
</feature>
<accession>A0AAD8IFM4</accession>
<dbReference type="InterPro" id="IPR011006">
    <property type="entry name" value="CheY-like_superfamily"/>
</dbReference>
<keyword evidence="1" id="KW-0597">Phosphoprotein</keyword>
<sequence length="127" mass="13697">MATEVESSVIARRMETALVVDDCPMIRMLNTKFLSKLGLEVSSAKDGVEAVAVAGEGHFDLIVMDLEMPRMNGIEATTELRAMGVDCKIIGATGCNDVSLQQRFMDAGLDSLFNKPLTVANLQSCLN</sequence>
<evidence type="ECO:0000313" key="3">
    <source>
        <dbReference type="EMBL" id="KAK1384875.1"/>
    </source>
</evidence>
<dbReference type="PANTHER" id="PTHR43228:SF1">
    <property type="entry name" value="TWO-COMPONENT RESPONSE REGULATOR ARR22"/>
    <property type="match status" value="1"/>
</dbReference>
<dbReference type="Pfam" id="PF00072">
    <property type="entry name" value="Response_reg"/>
    <property type="match status" value="1"/>
</dbReference>
<dbReference type="AlphaFoldDB" id="A0AAD8IFM4"/>
<gene>
    <name evidence="3" type="ORF">POM88_022610</name>
</gene>
<keyword evidence="4" id="KW-1185">Reference proteome</keyword>
<dbReference type="SUPFAM" id="SSF52172">
    <property type="entry name" value="CheY-like"/>
    <property type="match status" value="1"/>
</dbReference>
<dbReference type="EMBL" id="JAUIZM010000005">
    <property type="protein sequence ID" value="KAK1384875.1"/>
    <property type="molecule type" value="Genomic_DNA"/>
</dbReference>
<dbReference type="InterPro" id="IPR052048">
    <property type="entry name" value="ST_Response_Regulator"/>
</dbReference>
<dbReference type="PROSITE" id="PS50110">
    <property type="entry name" value="RESPONSE_REGULATORY"/>
    <property type="match status" value="1"/>
</dbReference>
<evidence type="ECO:0000256" key="1">
    <source>
        <dbReference type="PROSITE-ProRule" id="PRU00169"/>
    </source>
</evidence>
<proteinExistence type="predicted"/>
<reference evidence="3" key="2">
    <citation type="submission" date="2023-05" db="EMBL/GenBank/DDBJ databases">
        <authorList>
            <person name="Schelkunov M.I."/>
        </authorList>
    </citation>
    <scope>NUCLEOTIDE SEQUENCE</scope>
    <source>
        <strain evidence="3">Hsosn_3</strain>
        <tissue evidence="3">Leaf</tissue>
    </source>
</reference>
<dbReference type="CDD" id="cd17546">
    <property type="entry name" value="REC_hyHK_CKI1_RcsC-like"/>
    <property type="match status" value="1"/>
</dbReference>
<evidence type="ECO:0000259" key="2">
    <source>
        <dbReference type="PROSITE" id="PS50110"/>
    </source>
</evidence>
<feature type="modified residue" description="4-aspartylphosphate" evidence="1">
    <location>
        <position position="65"/>
    </location>
</feature>
<name>A0AAD8IFM4_9APIA</name>
<dbReference type="SMART" id="SM00448">
    <property type="entry name" value="REC"/>
    <property type="match status" value="1"/>
</dbReference>
<dbReference type="Gene3D" id="3.40.50.2300">
    <property type="match status" value="1"/>
</dbReference>
<dbReference type="PANTHER" id="PTHR43228">
    <property type="entry name" value="TWO-COMPONENT RESPONSE REGULATOR"/>
    <property type="match status" value="1"/>
</dbReference>
<dbReference type="Proteomes" id="UP001237642">
    <property type="component" value="Unassembled WGS sequence"/>
</dbReference>
<protein>
    <submittedName>
        <fullName evidence="3">Response regulatory domain-containing protein</fullName>
    </submittedName>
</protein>
<dbReference type="InterPro" id="IPR001789">
    <property type="entry name" value="Sig_transdc_resp-reg_receiver"/>
</dbReference>
<dbReference type="GO" id="GO:0000160">
    <property type="term" value="P:phosphorelay signal transduction system"/>
    <property type="evidence" value="ECO:0007669"/>
    <property type="project" value="InterPro"/>
</dbReference>
<evidence type="ECO:0000313" key="4">
    <source>
        <dbReference type="Proteomes" id="UP001237642"/>
    </source>
</evidence>
<reference evidence="3" key="1">
    <citation type="submission" date="2023-02" db="EMBL/GenBank/DDBJ databases">
        <title>Genome of toxic invasive species Heracleum sosnowskyi carries increased number of genes despite the absence of recent whole-genome duplications.</title>
        <authorList>
            <person name="Schelkunov M."/>
            <person name="Shtratnikova V."/>
            <person name="Makarenko M."/>
            <person name="Klepikova A."/>
            <person name="Omelchenko D."/>
            <person name="Novikova G."/>
            <person name="Obukhova E."/>
            <person name="Bogdanov V."/>
            <person name="Penin A."/>
            <person name="Logacheva M."/>
        </authorList>
    </citation>
    <scope>NUCLEOTIDE SEQUENCE</scope>
    <source>
        <strain evidence="3">Hsosn_3</strain>
        <tissue evidence="3">Leaf</tissue>
    </source>
</reference>